<feature type="transmembrane region" description="Helical" evidence="8">
    <location>
        <begin position="17"/>
        <end position="36"/>
    </location>
</feature>
<dbReference type="Proteomes" id="UP000682843">
    <property type="component" value="Chromosome"/>
</dbReference>
<evidence type="ECO:0000256" key="6">
    <source>
        <dbReference type="ARBA" id="ARBA00023136"/>
    </source>
</evidence>
<evidence type="ECO:0000256" key="2">
    <source>
        <dbReference type="ARBA" id="ARBA00006448"/>
    </source>
</evidence>
<dbReference type="PANTHER" id="PTHR34582:SF6">
    <property type="entry name" value="UPF0702 TRANSMEMBRANE PROTEIN YCAP"/>
    <property type="match status" value="1"/>
</dbReference>
<evidence type="ECO:0000313" key="10">
    <source>
        <dbReference type="EMBL" id="QUS39469.1"/>
    </source>
</evidence>
<dbReference type="Pfam" id="PF04239">
    <property type="entry name" value="DUF421"/>
    <property type="match status" value="1"/>
</dbReference>
<evidence type="ECO:0000256" key="5">
    <source>
        <dbReference type="ARBA" id="ARBA00022989"/>
    </source>
</evidence>
<dbReference type="Gene3D" id="3.30.240.20">
    <property type="entry name" value="bsu07140 like domains"/>
    <property type="match status" value="1"/>
</dbReference>
<evidence type="ECO:0000256" key="3">
    <source>
        <dbReference type="ARBA" id="ARBA00022475"/>
    </source>
</evidence>
<dbReference type="PANTHER" id="PTHR34582">
    <property type="entry name" value="UPF0702 TRANSMEMBRANE PROTEIN YCAP"/>
    <property type="match status" value="1"/>
</dbReference>
<evidence type="ECO:0000259" key="9">
    <source>
        <dbReference type="Pfam" id="PF04239"/>
    </source>
</evidence>
<feature type="domain" description="YetF C-terminal" evidence="9">
    <location>
        <begin position="92"/>
        <end position="159"/>
    </location>
</feature>
<evidence type="ECO:0000256" key="8">
    <source>
        <dbReference type="SAM" id="Phobius"/>
    </source>
</evidence>
<dbReference type="EMBL" id="CP036498">
    <property type="protein sequence ID" value="QUS39469.1"/>
    <property type="molecule type" value="Genomic_DNA"/>
</dbReference>
<organism evidence="10 11">
    <name type="scientific">Tardiphaga alba</name>
    <dbReference type="NCBI Taxonomy" id="340268"/>
    <lineage>
        <taxon>Bacteria</taxon>
        <taxon>Pseudomonadati</taxon>
        <taxon>Pseudomonadota</taxon>
        <taxon>Alphaproteobacteria</taxon>
        <taxon>Hyphomicrobiales</taxon>
        <taxon>Nitrobacteraceae</taxon>
        <taxon>Tardiphaga</taxon>
    </lineage>
</organism>
<accession>A0ABX8A9X4</accession>
<feature type="transmembrane region" description="Helical" evidence="8">
    <location>
        <begin position="71"/>
        <end position="90"/>
    </location>
</feature>
<dbReference type="InterPro" id="IPR007353">
    <property type="entry name" value="DUF421"/>
</dbReference>
<evidence type="ECO:0000256" key="7">
    <source>
        <dbReference type="SAM" id="MobiDB-lite"/>
    </source>
</evidence>
<evidence type="ECO:0000256" key="1">
    <source>
        <dbReference type="ARBA" id="ARBA00004651"/>
    </source>
</evidence>
<gene>
    <name evidence="10" type="ORF">RPMA_11955</name>
</gene>
<evidence type="ECO:0000313" key="11">
    <source>
        <dbReference type="Proteomes" id="UP000682843"/>
    </source>
</evidence>
<dbReference type="InterPro" id="IPR023090">
    <property type="entry name" value="UPF0702_alpha/beta_dom_sf"/>
</dbReference>
<keyword evidence="6 8" id="KW-0472">Membrane</keyword>
<dbReference type="RefSeq" id="WP_211913010.1">
    <property type="nucleotide sequence ID" value="NZ_CP036498.1"/>
</dbReference>
<feature type="region of interest" description="Disordered" evidence="7">
    <location>
        <begin position="155"/>
        <end position="176"/>
    </location>
</feature>
<sequence>MIDWHAIFVPENSVHEVILRGTLIYFLLFFVLRFFLNRQAGAIGIPDILVVVLVVESTTDALGENKSVTEAAILILTVMFWSYGLQWLAYRFPKLEVLLTSSKVKLIENGKMLRKNMRRELVTEEELMALLRTQGVDDPKNVRLACLESSGDISVVTGEPETSQNGHANKGKEAAI</sequence>
<keyword evidence="5 8" id="KW-1133">Transmembrane helix</keyword>
<keyword evidence="4 8" id="KW-0812">Transmembrane</keyword>
<name>A0ABX8A9X4_9BRAD</name>
<proteinExistence type="inferred from homology"/>
<comment type="subcellular location">
    <subcellularLocation>
        <location evidence="1">Cell membrane</location>
        <topology evidence="1">Multi-pass membrane protein</topology>
    </subcellularLocation>
</comment>
<keyword evidence="11" id="KW-1185">Reference proteome</keyword>
<evidence type="ECO:0000256" key="4">
    <source>
        <dbReference type="ARBA" id="ARBA00022692"/>
    </source>
</evidence>
<comment type="similarity">
    <text evidence="2">Belongs to the UPF0702 family.</text>
</comment>
<reference evidence="10 11" key="1">
    <citation type="submission" date="2019-02" db="EMBL/GenBank/DDBJ databases">
        <title>Emended description of the genus Rhodopseudomonas and description of Rhodopseudomonas albus sp. nov., a non-phototrophic, heavy-metal-tolerant bacterium isolated from garden soil.</title>
        <authorList>
            <person name="Bao Z."/>
            <person name="Cao W.W."/>
            <person name="Sato Y."/>
            <person name="Nishizawa T."/>
            <person name="Zhao J."/>
            <person name="Guo Y."/>
            <person name="Ohta H."/>
        </authorList>
    </citation>
    <scope>NUCLEOTIDE SEQUENCE [LARGE SCALE GENOMIC DNA]</scope>
    <source>
        <strain evidence="10 11">SK50-23</strain>
    </source>
</reference>
<keyword evidence="3" id="KW-1003">Cell membrane</keyword>
<protein>
    <submittedName>
        <fullName evidence="10">DUF421 domain-containing protein</fullName>
    </submittedName>
</protein>